<evidence type="ECO:0000313" key="4">
    <source>
        <dbReference type="WBParaSite" id="SPAL_0001119000.1"/>
    </source>
</evidence>
<evidence type="ECO:0000256" key="1">
    <source>
        <dbReference type="SAM" id="MobiDB-lite"/>
    </source>
</evidence>
<feature type="region of interest" description="Disordered" evidence="1">
    <location>
        <begin position="505"/>
        <end position="526"/>
    </location>
</feature>
<proteinExistence type="predicted"/>
<dbReference type="WBParaSite" id="SPAL_0001119000.1">
    <property type="protein sequence ID" value="SPAL_0001119000.1"/>
    <property type="gene ID" value="SPAL_0001119000"/>
</dbReference>
<keyword evidence="2" id="KW-0812">Transmembrane</keyword>
<feature type="transmembrane region" description="Helical" evidence="2">
    <location>
        <begin position="473"/>
        <end position="494"/>
    </location>
</feature>
<dbReference type="AlphaFoldDB" id="A0A0N5BZJ9"/>
<keyword evidence="2" id="KW-1133">Transmembrane helix</keyword>
<sequence>MIASKIKLRYKFESSNITKRYKENYGVKEEYVEEKLHNQNGKRKVIVFKIPLGSHNFTHRDINKRLLMQFFNNNDSITNDIYASEESSVQDNSTSSDNTIYCTFKYCKIGFMYYKQNSSNHNVSKDIANVNEIFYVGFIKTNEFSNLILKILPTHGSKYTFNIVLCPDQKWISSKHSPKYIPNTNNTMKFPASYKNTNNQIYKFLYCHNGNDKKFLSCGRLEQLFMPPIDVGYDCTKLNSKNDNYTNNAGEKEINLAVTFDYKFSCNKKNILDSKYVTYGILTPEDNYKSNSLITTFFDKNFKLYSKQRIIMIHLDELNITNFNNTEDLMGHTFTYEPKCIVPDLETTLHLKINETVQNFEIKTEKNSKEVKNYIIDKREMKNVPVRCHVVPDKIKNPAFDNFYEYHYSTSLLMFDQTTSRYKKVGDLQSLISNAKYKCILNTNYGIPKHGQLNYIKESEFTIILIESTSIDMYLFGALIIVALLSIVGIFILWKFQPNNKKADDSISTSLSSSTSTSPSRSKSSSVISNVHNVPIIQKKAVNIGTKNIAKKVAGKNANLKATSNEDSIFKLK</sequence>
<evidence type="ECO:0000256" key="2">
    <source>
        <dbReference type="SAM" id="Phobius"/>
    </source>
</evidence>
<protein>
    <submittedName>
        <fullName evidence="4">6-cysteine protein</fullName>
    </submittedName>
</protein>
<dbReference type="Proteomes" id="UP000046392">
    <property type="component" value="Unplaced"/>
</dbReference>
<accession>A0A0N5BZJ9</accession>
<reference evidence="4" key="1">
    <citation type="submission" date="2017-02" db="UniProtKB">
        <authorList>
            <consortium name="WormBaseParasite"/>
        </authorList>
    </citation>
    <scope>IDENTIFICATION</scope>
</reference>
<name>A0A0N5BZJ9_STREA</name>
<keyword evidence="3" id="KW-1185">Reference proteome</keyword>
<organism evidence="3 4">
    <name type="scientific">Strongyloides papillosus</name>
    <name type="common">Intestinal threadworm</name>
    <dbReference type="NCBI Taxonomy" id="174720"/>
    <lineage>
        <taxon>Eukaryota</taxon>
        <taxon>Metazoa</taxon>
        <taxon>Ecdysozoa</taxon>
        <taxon>Nematoda</taxon>
        <taxon>Chromadorea</taxon>
        <taxon>Rhabditida</taxon>
        <taxon>Tylenchina</taxon>
        <taxon>Panagrolaimomorpha</taxon>
        <taxon>Strongyloidoidea</taxon>
        <taxon>Strongyloididae</taxon>
        <taxon>Strongyloides</taxon>
    </lineage>
</organism>
<evidence type="ECO:0000313" key="3">
    <source>
        <dbReference type="Proteomes" id="UP000046392"/>
    </source>
</evidence>
<keyword evidence="2" id="KW-0472">Membrane</keyword>
<feature type="compositionally biased region" description="Low complexity" evidence="1">
    <location>
        <begin position="506"/>
        <end position="526"/>
    </location>
</feature>